<comment type="similarity">
    <text evidence="1">Belongs to the glycosyltransferase 28 family.</text>
</comment>
<dbReference type="EMBL" id="JBHTCH010000014">
    <property type="protein sequence ID" value="MFC7360715.1"/>
    <property type="molecule type" value="Genomic_DNA"/>
</dbReference>
<evidence type="ECO:0000256" key="1">
    <source>
        <dbReference type="ARBA" id="ARBA00006962"/>
    </source>
</evidence>
<dbReference type="SUPFAM" id="SSF53756">
    <property type="entry name" value="UDP-Glycosyltransferase/glycogen phosphorylase"/>
    <property type="match status" value="1"/>
</dbReference>
<dbReference type="InterPro" id="IPR050426">
    <property type="entry name" value="Glycosyltransferase_28"/>
</dbReference>
<dbReference type="PANTHER" id="PTHR48050">
    <property type="entry name" value="STEROL 3-BETA-GLUCOSYLTRANSFERASE"/>
    <property type="match status" value="1"/>
</dbReference>
<keyword evidence="7" id="KW-1185">Reference proteome</keyword>
<comment type="caution">
    <text evidence="6">The sequence shown here is derived from an EMBL/GenBank/DDBJ whole genome shotgun (WGS) entry which is preliminary data.</text>
</comment>
<organism evidence="6 7">
    <name type="scientific">Nocardioides astragali</name>
    <dbReference type="NCBI Taxonomy" id="1776736"/>
    <lineage>
        <taxon>Bacteria</taxon>
        <taxon>Bacillati</taxon>
        <taxon>Actinomycetota</taxon>
        <taxon>Actinomycetes</taxon>
        <taxon>Propionibacteriales</taxon>
        <taxon>Nocardioidaceae</taxon>
        <taxon>Nocardioides</taxon>
    </lineage>
</organism>
<keyword evidence="3" id="KW-0808">Transferase</keyword>
<dbReference type="PANTHER" id="PTHR48050:SF13">
    <property type="entry name" value="STEROL 3-BETA-GLUCOSYLTRANSFERASE UGT80A2"/>
    <property type="match status" value="1"/>
</dbReference>
<sequence>MRILWTFVGGLGHLAPLLPLARAAQAQGHEVAVAGSGGLVPRIEEAGFRAYATSPRPHHDGAPAVRDLTPLEATDAEAAEIEFAQNFGDRGARRMAAELPGVIEDFRPDLVVRDETDLGTTIAAELLGVPVATHLVLASGLLIRPDLVGPKLDVVRAEHGLAPDPGLTRLTSGPVLSDFPPSFRSPCSPLPQQPVHYRSAAAPTRTRARAGRRRVYATLGTIFNKQSGDLFERLLAGLGEVEADVVVTVGRELDPAQLGPQPPHVRVERFVPQADVLRVIDLVVSHGGSGSLMAALAHRVPSVLLPLGADQPHNALRAEELGVASTLDAATATPDEIGDRVREVLADAAMGERCLGVADELRALPDVGSAVSVLEAFAGTDWTAHR</sequence>
<evidence type="ECO:0000259" key="4">
    <source>
        <dbReference type="Pfam" id="PF06722"/>
    </source>
</evidence>
<dbReference type="CDD" id="cd03784">
    <property type="entry name" value="GT1_Gtf-like"/>
    <property type="match status" value="1"/>
</dbReference>
<dbReference type="Pfam" id="PF21036">
    <property type="entry name" value="EryCIII-like_N"/>
    <property type="match status" value="1"/>
</dbReference>
<dbReference type="InterPro" id="IPR048284">
    <property type="entry name" value="EryCIII-like_N"/>
</dbReference>
<evidence type="ECO:0000256" key="2">
    <source>
        <dbReference type="ARBA" id="ARBA00022676"/>
    </source>
</evidence>
<evidence type="ECO:0000256" key="3">
    <source>
        <dbReference type="ARBA" id="ARBA00022679"/>
    </source>
</evidence>
<dbReference type="Pfam" id="PF06722">
    <property type="entry name" value="EryCIII-like_C"/>
    <property type="match status" value="1"/>
</dbReference>
<proteinExistence type="inferred from homology"/>
<protein>
    <submittedName>
        <fullName evidence="6">Glycosyltransferase</fullName>
    </submittedName>
</protein>
<feature type="domain" description="Erythromycin biosynthesis protein CIII-like N-terminal" evidence="5">
    <location>
        <begin position="23"/>
        <end position="153"/>
    </location>
</feature>
<evidence type="ECO:0000313" key="7">
    <source>
        <dbReference type="Proteomes" id="UP001596524"/>
    </source>
</evidence>
<dbReference type="Gene3D" id="3.40.50.2000">
    <property type="entry name" value="Glycogen Phosphorylase B"/>
    <property type="match status" value="2"/>
</dbReference>
<dbReference type="Proteomes" id="UP001596524">
    <property type="component" value="Unassembled WGS sequence"/>
</dbReference>
<gene>
    <name evidence="6" type="ORF">ACFQO6_10570</name>
</gene>
<accession>A0ABW2N403</accession>
<dbReference type="InterPro" id="IPR002213">
    <property type="entry name" value="UDP_glucos_trans"/>
</dbReference>
<evidence type="ECO:0000259" key="5">
    <source>
        <dbReference type="Pfam" id="PF21036"/>
    </source>
</evidence>
<evidence type="ECO:0000313" key="6">
    <source>
        <dbReference type="EMBL" id="MFC7360715.1"/>
    </source>
</evidence>
<reference evidence="7" key="1">
    <citation type="journal article" date="2019" name="Int. J. Syst. Evol. Microbiol.">
        <title>The Global Catalogue of Microorganisms (GCM) 10K type strain sequencing project: providing services to taxonomists for standard genome sequencing and annotation.</title>
        <authorList>
            <consortium name="The Broad Institute Genomics Platform"/>
            <consortium name="The Broad Institute Genome Sequencing Center for Infectious Disease"/>
            <person name="Wu L."/>
            <person name="Ma J."/>
        </authorList>
    </citation>
    <scope>NUCLEOTIDE SEQUENCE [LARGE SCALE GENOMIC DNA]</scope>
    <source>
        <strain evidence="7">FCH27</strain>
    </source>
</reference>
<dbReference type="InterPro" id="IPR010610">
    <property type="entry name" value="EryCIII-like_C"/>
</dbReference>
<keyword evidence="2" id="KW-0328">Glycosyltransferase</keyword>
<feature type="domain" description="Erythromycin biosynthesis protein CIII-like C-terminal" evidence="4">
    <location>
        <begin position="233"/>
        <end position="370"/>
    </location>
</feature>
<dbReference type="RefSeq" id="WP_255888756.1">
    <property type="nucleotide sequence ID" value="NZ_JAFMZM010000001.1"/>
</dbReference>
<name>A0ABW2N403_9ACTN</name>